<organism evidence="1 2">
    <name type="scientific">Quillaja saponaria</name>
    <name type="common">Soap bark tree</name>
    <dbReference type="NCBI Taxonomy" id="32244"/>
    <lineage>
        <taxon>Eukaryota</taxon>
        <taxon>Viridiplantae</taxon>
        <taxon>Streptophyta</taxon>
        <taxon>Embryophyta</taxon>
        <taxon>Tracheophyta</taxon>
        <taxon>Spermatophyta</taxon>
        <taxon>Magnoliopsida</taxon>
        <taxon>eudicotyledons</taxon>
        <taxon>Gunneridae</taxon>
        <taxon>Pentapetalae</taxon>
        <taxon>rosids</taxon>
        <taxon>fabids</taxon>
        <taxon>Fabales</taxon>
        <taxon>Quillajaceae</taxon>
        <taxon>Quillaja</taxon>
    </lineage>
</organism>
<evidence type="ECO:0000313" key="2">
    <source>
        <dbReference type="Proteomes" id="UP001163823"/>
    </source>
</evidence>
<dbReference type="KEGG" id="qsa:O6P43_006468"/>
<accession>A0AAD7Q879</accession>
<dbReference type="EMBL" id="JARAOO010000003">
    <property type="protein sequence ID" value="KAJ7976728.1"/>
    <property type="molecule type" value="Genomic_DNA"/>
</dbReference>
<sequence length="87" mass="9979">MGKMKMKRSWATVDSIECIEIEFNLNATIHNDHKLMRKIMKTKMKDMAIIDICQDKIKELKTTKSKSIFLPSVATSTSKPSLIGFMK</sequence>
<keyword evidence="2" id="KW-1185">Reference proteome</keyword>
<proteinExistence type="predicted"/>
<name>A0AAD7Q879_QUISA</name>
<gene>
    <name evidence="1" type="ORF">O6P43_006468</name>
</gene>
<reference evidence="1" key="1">
    <citation type="journal article" date="2023" name="Science">
        <title>Elucidation of the pathway for biosynthesis of saponin adjuvants from the soapbark tree.</title>
        <authorList>
            <person name="Reed J."/>
            <person name="Orme A."/>
            <person name="El-Demerdash A."/>
            <person name="Owen C."/>
            <person name="Martin L.B.B."/>
            <person name="Misra R.C."/>
            <person name="Kikuchi S."/>
            <person name="Rejzek M."/>
            <person name="Martin A.C."/>
            <person name="Harkess A."/>
            <person name="Leebens-Mack J."/>
            <person name="Louveau T."/>
            <person name="Stephenson M.J."/>
            <person name="Osbourn A."/>
        </authorList>
    </citation>
    <scope>NUCLEOTIDE SEQUENCE</scope>
    <source>
        <strain evidence="1">S10</strain>
    </source>
</reference>
<dbReference type="Proteomes" id="UP001163823">
    <property type="component" value="Chromosome 3"/>
</dbReference>
<comment type="caution">
    <text evidence="1">The sequence shown here is derived from an EMBL/GenBank/DDBJ whole genome shotgun (WGS) entry which is preliminary data.</text>
</comment>
<dbReference type="AlphaFoldDB" id="A0AAD7Q879"/>
<protein>
    <submittedName>
        <fullName evidence="1">Uncharacterized protein</fullName>
    </submittedName>
</protein>
<evidence type="ECO:0000313" key="1">
    <source>
        <dbReference type="EMBL" id="KAJ7976728.1"/>
    </source>
</evidence>